<evidence type="ECO:0000256" key="7">
    <source>
        <dbReference type="PROSITE-ProRule" id="PRU00221"/>
    </source>
</evidence>
<sequence>MSKRTKRVPDGVDRAIPYRTTANMDVSSMQVQAGPSPYPTVPSSAYTQALAYTMFGFADLSARPVYSLSATTARAAGTNAPRPLPRVCASPVTSVNPLRIMDAPSVENDFYLNLLDWGENGILAIALGRSVHLWNHRTNSHSKLVTLREPVTSVKWGTKNHRDKLAIGTGRGRVDLWDVQVSQCMRSMTGHIIRVGSLAWNEHIITSGSMDNTIVNHDLRAGEHTVSTLRHHEGEICGLAWSPDGRMLASGGSDHTVCIWSDGTKRKTPWHVIEDHNAGVKAISWSPWDSGVLATGGGTTDRTVKRWRITERTCKLLHSQDTGSQISGLLWSRPDLHKTMQLLSCHGPVANTIKLWDVKDMALRKEYGGHTERILNMAASPDGTTVATVSADETLHFWPGFDRSTGLKRARDEAHEQLTMPLSALR</sequence>
<evidence type="ECO:0000256" key="1">
    <source>
        <dbReference type="ARBA" id="ARBA00006445"/>
    </source>
</evidence>
<keyword evidence="5" id="KW-0498">Mitosis</keyword>
<proteinExistence type="inferred from homology"/>
<keyword evidence="6" id="KW-0131">Cell cycle</keyword>
<dbReference type="PANTHER" id="PTHR19918">
    <property type="entry name" value="CELL DIVISION CYCLE 20 CDC20 FIZZY -RELATED"/>
    <property type="match status" value="1"/>
</dbReference>
<evidence type="ECO:0000256" key="2">
    <source>
        <dbReference type="ARBA" id="ARBA00022574"/>
    </source>
</evidence>
<dbReference type="GO" id="GO:1905786">
    <property type="term" value="P:positive regulation of anaphase-promoting complex-dependent catabolic process"/>
    <property type="evidence" value="ECO:0007669"/>
    <property type="project" value="TreeGrafter"/>
</dbReference>
<organism evidence="10 11">
    <name type="scientific">Aphanomyces stellatus</name>
    <dbReference type="NCBI Taxonomy" id="120398"/>
    <lineage>
        <taxon>Eukaryota</taxon>
        <taxon>Sar</taxon>
        <taxon>Stramenopiles</taxon>
        <taxon>Oomycota</taxon>
        <taxon>Saprolegniomycetes</taxon>
        <taxon>Saprolegniales</taxon>
        <taxon>Verrucalvaceae</taxon>
        <taxon>Aphanomyces</taxon>
    </lineage>
</organism>
<dbReference type="OrthoDB" id="10263272at2759"/>
<dbReference type="GO" id="GO:0031145">
    <property type="term" value="P:anaphase-promoting complex-dependent catabolic process"/>
    <property type="evidence" value="ECO:0007669"/>
    <property type="project" value="TreeGrafter"/>
</dbReference>
<name>A0A485KRB8_9STRA</name>
<dbReference type="SMART" id="SM00320">
    <property type="entry name" value="WD40"/>
    <property type="match status" value="5"/>
</dbReference>
<evidence type="ECO:0000256" key="3">
    <source>
        <dbReference type="ARBA" id="ARBA00022618"/>
    </source>
</evidence>
<evidence type="ECO:0000313" key="11">
    <source>
        <dbReference type="Proteomes" id="UP000332933"/>
    </source>
</evidence>
<dbReference type="SUPFAM" id="SSF50978">
    <property type="entry name" value="WD40 repeat-like"/>
    <property type="match status" value="1"/>
</dbReference>
<feature type="repeat" description="WD" evidence="7">
    <location>
        <begin position="367"/>
        <end position="398"/>
    </location>
</feature>
<dbReference type="AlphaFoldDB" id="A0A485KRB8"/>
<dbReference type="EMBL" id="CAADRA010005250">
    <property type="protein sequence ID" value="VFT87658.1"/>
    <property type="molecule type" value="Genomic_DNA"/>
</dbReference>
<dbReference type="Pfam" id="PF24807">
    <property type="entry name" value="WD40_CDC20-Fz"/>
    <property type="match status" value="1"/>
</dbReference>
<dbReference type="PROSITE" id="PS50082">
    <property type="entry name" value="WD_REPEATS_2"/>
    <property type="match status" value="2"/>
</dbReference>
<dbReference type="InterPro" id="IPR015943">
    <property type="entry name" value="WD40/YVTN_repeat-like_dom_sf"/>
</dbReference>
<feature type="repeat" description="WD" evidence="7">
    <location>
        <begin position="229"/>
        <end position="261"/>
    </location>
</feature>
<dbReference type="PANTHER" id="PTHR19918:SF8">
    <property type="entry name" value="FI02843P"/>
    <property type="match status" value="1"/>
</dbReference>
<dbReference type="InterPro" id="IPR056150">
    <property type="entry name" value="WD40_CDC20-Fz"/>
</dbReference>
<dbReference type="InterPro" id="IPR001680">
    <property type="entry name" value="WD40_rpt"/>
</dbReference>
<protein>
    <submittedName>
        <fullName evidence="10">Aste57867_10789 protein</fullName>
    </submittedName>
</protein>
<evidence type="ECO:0000259" key="8">
    <source>
        <dbReference type="Pfam" id="PF24807"/>
    </source>
</evidence>
<reference evidence="10 11" key="1">
    <citation type="submission" date="2019-03" db="EMBL/GenBank/DDBJ databases">
        <authorList>
            <person name="Gaulin E."/>
            <person name="Dumas B."/>
        </authorList>
    </citation>
    <scope>NUCLEOTIDE SEQUENCE [LARGE SCALE GENOMIC DNA]</scope>
    <source>
        <strain evidence="10">CBS 568.67</strain>
    </source>
</reference>
<reference evidence="9" key="2">
    <citation type="submission" date="2019-06" db="EMBL/GenBank/DDBJ databases">
        <title>Genomics analysis of Aphanomyces spp. identifies a new class of oomycete effector associated with host adaptation.</title>
        <authorList>
            <person name="Gaulin E."/>
        </authorList>
    </citation>
    <scope>NUCLEOTIDE SEQUENCE</scope>
    <source>
        <strain evidence="9">CBS 578.67</strain>
    </source>
</reference>
<evidence type="ECO:0000313" key="9">
    <source>
        <dbReference type="EMBL" id="KAF0698595.1"/>
    </source>
</evidence>
<dbReference type="GO" id="GO:0010997">
    <property type="term" value="F:anaphase-promoting complex binding"/>
    <property type="evidence" value="ECO:0007669"/>
    <property type="project" value="InterPro"/>
</dbReference>
<accession>A0A485KRB8</accession>
<keyword evidence="4" id="KW-0677">Repeat</keyword>
<dbReference type="GO" id="GO:1990757">
    <property type="term" value="F:ubiquitin ligase activator activity"/>
    <property type="evidence" value="ECO:0007669"/>
    <property type="project" value="TreeGrafter"/>
</dbReference>
<evidence type="ECO:0000313" key="10">
    <source>
        <dbReference type="EMBL" id="VFT87658.1"/>
    </source>
</evidence>
<dbReference type="EMBL" id="VJMH01005229">
    <property type="protein sequence ID" value="KAF0698595.1"/>
    <property type="molecule type" value="Genomic_DNA"/>
</dbReference>
<dbReference type="Gene3D" id="2.130.10.10">
    <property type="entry name" value="YVTN repeat-like/Quinoprotein amine dehydrogenase"/>
    <property type="match status" value="1"/>
</dbReference>
<dbReference type="GO" id="GO:0005680">
    <property type="term" value="C:anaphase-promoting complex"/>
    <property type="evidence" value="ECO:0007669"/>
    <property type="project" value="TreeGrafter"/>
</dbReference>
<keyword evidence="11" id="KW-1185">Reference proteome</keyword>
<keyword evidence="2 7" id="KW-0853">WD repeat</keyword>
<keyword evidence="3" id="KW-0132">Cell division</keyword>
<evidence type="ECO:0000256" key="6">
    <source>
        <dbReference type="ARBA" id="ARBA00023306"/>
    </source>
</evidence>
<dbReference type="InterPro" id="IPR036322">
    <property type="entry name" value="WD40_repeat_dom_sf"/>
</dbReference>
<dbReference type="GO" id="GO:0051301">
    <property type="term" value="P:cell division"/>
    <property type="evidence" value="ECO:0007669"/>
    <property type="project" value="UniProtKB-KW"/>
</dbReference>
<dbReference type="PROSITE" id="PS50294">
    <property type="entry name" value="WD_REPEATS_REGION"/>
    <property type="match status" value="2"/>
</dbReference>
<feature type="domain" description="CDC20/Fizzy WD40" evidence="8">
    <location>
        <begin position="101"/>
        <end position="398"/>
    </location>
</feature>
<dbReference type="InterPro" id="IPR033010">
    <property type="entry name" value="Cdc20/Fizzy"/>
</dbReference>
<gene>
    <name evidence="10" type="primary">Aste57867_10789</name>
    <name evidence="9" type="ORF">As57867_010749</name>
    <name evidence="10" type="ORF">ASTE57867_10789</name>
</gene>
<evidence type="ECO:0000256" key="4">
    <source>
        <dbReference type="ARBA" id="ARBA00022737"/>
    </source>
</evidence>
<comment type="similarity">
    <text evidence="1">Belongs to the WD repeat CDC20/Fizzy family.</text>
</comment>
<evidence type="ECO:0000256" key="5">
    <source>
        <dbReference type="ARBA" id="ARBA00022776"/>
    </source>
</evidence>
<dbReference type="Proteomes" id="UP000332933">
    <property type="component" value="Unassembled WGS sequence"/>
</dbReference>
<dbReference type="CDD" id="cd00200">
    <property type="entry name" value="WD40"/>
    <property type="match status" value="1"/>
</dbReference>